<evidence type="ECO:0000313" key="4">
    <source>
        <dbReference type="Proteomes" id="UP001331761"/>
    </source>
</evidence>
<feature type="non-terminal residue" evidence="3">
    <location>
        <position position="254"/>
    </location>
</feature>
<evidence type="ECO:0000256" key="2">
    <source>
        <dbReference type="SAM" id="SignalP"/>
    </source>
</evidence>
<name>A0AAN8IFI0_TRICO</name>
<reference evidence="3 4" key="1">
    <citation type="submission" date="2019-10" db="EMBL/GenBank/DDBJ databases">
        <title>Assembly and Annotation for the nematode Trichostrongylus colubriformis.</title>
        <authorList>
            <person name="Martin J."/>
        </authorList>
    </citation>
    <scope>NUCLEOTIDE SEQUENCE [LARGE SCALE GENOMIC DNA]</scope>
    <source>
        <strain evidence="3">G859</strain>
        <tissue evidence="3">Whole worm</tissue>
    </source>
</reference>
<comment type="caution">
    <text evidence="3">The sequence shown here is derived from an EMBL/GenBank/DDBJ whole genome shotgun (WGS) entry which is preliminary data.</text>
</comment>
<dbReference type="AlphaFoldDB" id="A0AAN8IFI0"/>
<evidence type="ECO:0000256" key="1">
    <source>
        <dbReference type="SAM" id="MobiDB-lite"/>
    </source>
</evidence>
<dbReference type="Proteomes" id="UP001331761">
    <property type="component" value="Unassembled WGS sequence"/>
</dbReference>
<feature type="region of interest" description="Disordered" evidence="1">
    <location>
        <begin position="129"/>
        <end position="254"/>
    </location>
</feature>
<gene>
    <name evidence="3" type="ORF">GCK32_019103</name>
</gene>
<feature type="signal peptide" evidence="2">
    <location>
        <begin position="1"/>
        <end position="19"/>
    </location>
</feature>
<organism evidence="3 4">
    <name type="scientific">Trichostrongylus colubriformis</name>
    <name type="common">Black scour worm</name>
    <dbReference type="NCBI Taxonomy" id="6319"/>
    <lineage>
        <taxon>Eukaryota</taxon>
        <taxon>Metazoa</taxon>
        <taxon>Ecdysozoa</taxon>
        <taxon>Nematoda</taxon>
        <taxon>Chromadorea</taxon>
        <taxon>Rhabditida</taxon>
        <taxon>Rhabditina</taxon>
        <taxon>Rhabditomorpha</taxon>
        <taxon>Strongyloidea</taxon>
        <taxon>Trichostrongylidae</taxon>
        <taxon>Trichostrongylus</taxon>
    </lineage>
</organism>
<evidence type="ECO:0000313" key="3">
    <source>
        <dbReference type="EMBL" id="KAK5971476.1"/>
    </source>
</evidence>
<feature type="chain" id="PRO_5042965921" description="Secreted protein" evidence="2">
    <location>
        <begin position="20"/>
        <end position="254"/>
    </location>
</feature>
<feature type="compositionally biased region" description="Basic and acidic residues" evidence="1">
    <location>
        <begin position="206"/>
        <end position="225"/>
    </location>
</feature>
<accession>A0AAN8IFI0</accession>
<feature type="compositionally biased region" description="Basic residues" evidence="1">
    <location>
        <begin position="160"/>
        <end position="170"/>
    </location>
</feature>
<sequence length="254" mass="28384">MLPFKVLVMVCVCCRCCVCCKCGRGVSDASSDEPYDVPGAKHIPVPVYEKSRRKRVKQPRSASHEVAGSSGVKVTDVKCVRAVSAWSFWSVPLDVDVVPLNTKPVNVSDESLPWIDDNSQDEAYCCRQKRKPGFRPLRGSSVPASGTPPEESPVASDSTHRRRKKHKKMDKKSSGGGFFQRWFGGTERTTPERGPTVSPPRALSPNRDENDYATIDRIRYGKRESSMPASPRNVRFTERPIDTAARAQMQYRPR</sequence>
<keyword evidence="2" id="KW-0732">Signal</keyword>
<proteinExistence type="predicted"/>
<protein>
    <recommendedName>
        <fullName evidence="5">Secreted protein</fullName>
    </recommendedName>
</protein>
<dbReference type="EMBL" id="WIXE01017734">
    <property type="protein sequence ID" value="KAK5971476.1"/>
    <property type="molecule type" value="Genomic_DNA"/>
</dbReference>
<keyword evidence="4" id="KW-1185">Reference proteome</keyword>
<evidence type="ECO:0008006" key="5">
    <source>
        <dbReference type="Google" id="ProtNLM"/>
    </source>
</evidence>